<keyword evidence="1" id="KW-0472">Membrane</keyword>
<dbReference type="EMBL" id="JASATX010000001">
    <property type="protein sequence ID" value="MDI2097997.1"/>
    <property type="molecule type" value="Genomic_DNA"/>
</dbReference>
<accession>A0AAW6TA19</accession>
<keyword evidence="1" id="KW-0812">Transmembrane</keyword>
<keyword evidence="1" id="KW-1133">Transmembrane helix</keyword>
<name>A0AAW6TA19_9MICO</name>
<dbReference type="RefSeq" id="WP_281487765.1">
    <property type="nucleotide sequence ID" value="NZ_JASATX010000001.1"/>
</dbReference>
<evidence type="ECO:0000313" key="2">
    <source>
        <dbReference type="EMBL" id="MDI2097997.1"/>
    </source>
</evidence>
<reference evidence="2 3" key="1">
    <citation type="submission" date="2023-04" db="EMBL/GenBank/DDBJ databases">
        <title>Klugiella caeni sp. nov. isolated from the sludge of biochemical tank.</title>
        <authorList>
            <person name="Geng K."/>
        </authorList>
    </citation>
    <scope>NUCLEOTIDE SEQUENCE [LARGE SCALE GENOMIC DNA]</scope>
    <source>
        <strain evidence="2 3">YN-L-19</strain>
    </source>
</reference>
<gene>
    <name evidence="2" type="ORF">QF206_03320</name>
</gene>
<evidence type="ECO:0000313" key="3">
    <source>
        <dbReference type="Proteomes" id="UP001321506"/>
    </source>
</evidence>
<comment type="caution">
    <text evidence="2">The sequence shown here is derived from an EMBL/GenBank/DDBJ whole genome shotgun (WGS) entry which is preliminary data.</text>
</comment>
<dbReference type="Proteomes" id="UP001321506">
    <property type="component" value="Unassembled WGS sequence"/>
</dbReference>
<organism evidence="2 3">
    <name type="scientific">Ruicaihuangia caeni</name>
    <dbReference type="NCBI Taxonomy" id="3042517"/>
    <lineage>
        <taxon>Bacteria</taxon>
        <taxon>Bacillati</taxon>
        <taxon>Actinomycetota</taxon>
        <taxon>Actinomycetes</taxon>
        <taxon>Micrococcales</taxon>
        <taxon>Microbacteriaceae</taxon>
        <taxon>Ruicaihuangia</taxon>
    </lineage>
</organism>
<dbReference type="AlphaFoldDB" id="A0AAW6TA19"/>
<sequence length="51" mass="5736">MNPWDIVSWIGAIAVGLLIIALSVTMLTSLVRGPQKREDQFDRLARRLGKE</sequence>
<evidence type="ECO:0000256" key="1">
    <source>
        <dbReference type="SAM" id="Phobius"/>
    </source>
</evidence>
<feature type="transmembrane region" description="Helical" evidence="1">
    <location>
        <begin position="6"/>
        <end position="31"/>
    </location>
</feature>
<protein>
    <submittedName>
        <fullName evidence="2">Uncharacterized protein</fullName>
    </submittedName>
</protein>
<proteinExistence type="predicted"/>
<keyword evidence="3" id="KW-1185">Reference proteome</keyword>